<feature type="transmembrane region" description="Helical" evidence="6">
    <location>
        <begin position="41"/>
        <end position="66"/>
    </location>
</feature>
<dbReference type="EMBL" id="JAOAMV010000002">
    <property type="protein sequence ID" value="MCT2558089.1"/>
    <property type="molecule type" value="Genomic_DNA"/>
</dbReference>
<dbReference type="RefSeq" id="WP_259960886.1">
    <property type="nucleotide sequence ID" value="NZ_JAOAMV010000002.1"/>
</dbReference>
<dbReference type="InterPro" id="IPR001123">
    <property type="entry name" value="LeuE-type"/>
</dbReference>
<evidence type="ECO:0000313" key="8">
    <source>
        <dbReference type="Proteomes" id="UP001142648"/>
    </source>
</evidence>
<evidence type="ECO:0000256" key="1">
    <source>
        <dbReference type="ARBA" id="ARBA00004651"/>
    </source>
</evidence>
<comment type="caution">
    <text evidence="7">The sequence shown here is derived from an EMBL/GenBank/DDBJ whole genome shotgun (WGS) entry which is preliminary data.</text>
</comment>
<keyword evidence="8" id="KW-1185">Reference proteome</keyword>
<evidence type="ECO:0000256" key="2">
    <source>
        <dbReference type="ARBA" id="ARBA00022475"/>
    </source>
</evidence>
<dbReference type="AlphaFoldDB" id="A0A9X2W058"/>
<accession>A0A9X2W058</accession>
<dbReference type="GO" id="GO:0005886">
    <property type="term" value="C:plasma membrane"/>
    <property type="evidence" value="ECO:0007669"/>
    <property type="project" value="UniProtKB-SubCell"/>
</dbReference>
<sequence length="209" mass="21563">MIDPERLAAFALMTTVTSIVPGVSMLFVMARTIVGGWRSGLAALLGMQIGYLAWWLLAALGLGTLAAAWPRVFLGLAIGGAAYLGWLGIRGIVHAGEGPATGTAARPGTGRRSLTDGIAVAIGNPKSLVYMVAMLPPFIDQRAAVVPQIVVLAIVAMVFDLAVGALYIGAGRRVAASLARPEVRRRADIAVGATLVVIAAGLLIDIAVR</sequence>
<evidence type="ECO:0000256" key="3">
    <source>
        <dbReference type="ARBA" id="ARBA00022692"/>
    </source>
</evidence>
<dbReference type="GO" id="GO:0015171">
    <property type="term" value="F:amino acid transmembrane transporter activity"/>
    <property type="evidence" value="ECO:0007669"/>
    <property type="project" value="TreeGrafter"/>
</dbReference>
<feature type="transmembrane region" description="Helical" evidence="6">
    <location>
        <begin position="145"/>
        <end position="168"/>
    </location>
</feature>
<keyword evidence="5 6" id="KW-0472">Membrane</keyword>
<gene>
    <name evidence="7" type="ORF">N0B51_03755</name>
</gene>
<evidence type="ECO:0000256" key="6">
    <source>
        <dbReference type="SAM" id="Phobius"/>
    </source>
</evidence>
<comment type="subcellular location">
    <subcellularLocation>
        <location evidence="1">Cell membrane</location>
        <topology evidence="1">Multi-pass membrane protein</topology>
    </subcellularLocation>
</comment>
<reference evidence="7" key="1">
    <citation type="submission" date="2022-09" db="EMBL/GenBank/DDBJ databases">
        <title>The genome sequence of Tsuneonella sp. YG55.</title>
        <authorList>
            <person name="Liu Y."/>
        </authorList>
    </citation>
    <scope>NUCLEOTIDE SEQUENCE</scope>
    <source>
        <strain evidence="7">YG55</strain>
    </source>
</reference>
<dbReference type="Proteomes" id="UP001142648">
    <property type="component" value="Unassembled WGS sequence"/>
</dbReference>
<dbReference type="PANTHER" id="PTHR30086:SF20">
    <property type="entry name" value="ARGININE EXPORTER PROTEIN ARGO-RELATED"/>
    <property type="match status" value="1"/>
</dbReference>
<feature type="transmembrane region" description="Helical" evidence="6">
    <location>
        <begin position="6"/>
        <end position="29"/>
    </location>
</feature>
<keyword evidence="4 6" id="KW-1133">Transmembrane helix</keyword>
<keyword evidence="3 6" id="KW-0812">Transmembrane</keyword>
<evidence type="ECO:0000256" key="4">
    <source>
        <dbReference type="ARBA" id="ARBA00022989"/>
    </source>
</evidence>
<dbReference type="PANTHER" id="PTHR30086">
    <property type="entry name" value="ARGININE EXPORTER PROTEIN ARGO"/>
    <property type="match status" value="1"/>
</dbReference>
<proteinExistence type="predicted"/>
<feature type="transmembrane region" description="Helical" evidence="6">
    <location>
        <begin position="189"/>
        <end position="208"/>
    </location>
</feature>
<name>A0A9X2W058_9SPHN</name>
<keyword evidence="2" id="KW-1003">Cell membrane</keyword>
<evidence type="ECO:0000313" key="7">
    <source>
        <dbReference type="EMBL" id="MCT2558089.1"/>
    </source>
</evidence>
<organism evidence="7 8">
    <name type="scientific">Tsuneonella litorea</name>
    <dbReference type="NCBI Taxonomy" id="2976475"/>
    <lineage>
        <taxon>Bacteria</taxon>
        <taxon>Pseudomonadati</taxon>
        <taxon>Pseudomonadota</taxon>
        <taxon>Alphaproteobacteria</taxon>
        <taxon>Sphingomonadales</taxon>
        <taxon>Erythrobacteraceae</taxon>
        <taxon>Tsuneonella</taxon>
    </lineage>
</organism>
<dbReference type="Pfam" id="PF01810">
    <property type="entry name" value="LysE"/>
    <property type="match status" value="1"/>
</dbReference>
<protein>
    <submittedName>
        <fullName evidence="7">LysE family translocator</fullName>
    </submittedName>
</protein>
<evidence type="ECO:0000256" key="5">
    <source>
        <dbReference type="ARBA" id="ARBA00023136"/>
    </source>
</evidence>
<feature type="transmembrane region" description="Helical" evidence="6">
    <location>
        <begin position="72"/>
        <end position="93"/>
    </location>
</feature>